<feature type="transmembrane region" description="Helical" evidence="1">
    <location>
        <begin position="121"/>
        <end position="145"/>
    </location>
</feature>
<evidence type="ECO:0000256" key="1">
    <source>
        <dbReference type="SAM" id="Phobius"/>
    </source>
</evidence>
<feature type="transmembrane region" description="Helical" evidence="1">
    <location>
        <begin position="166"/>
        <end position="190"/>
    </location>
</feature>
<accession>A0A379IA58</accession>
<gene>
    <name evidence="2" type="ORF">NCTC10392_01589</name>
</gene>
<feature type="transmembrane region" description="Helical" evidence="1">
    <location>
        <begin position="80"/>
        <end position="101"/>
    </location>
</feature>
<keyword evidence="1" id="KW-1133">Transmembrane helix</keyword>
<feature type="transmembrane region" description="Helical" evidence="1">
    <location>
        <begin position="424"/>
        <end position="442"/>
    </location>
</feature>
<keyword evidence="1" id="KW-0472">Membrane</keyword>
<dbReference type="EMBL" id="UGUS01000002">
    <property type="protein sequence ID" value="SUD29644.1"/>
    <property type="molecule type" value="Genomic_DNA"/>
</dbReference>
<reference evidence="2 3" key="1">
    <citation type="submission" date="2018-06" db="EMBL/GenBank/DDBJ databases">
        <authorList>
            <consortium name="Pathogen Informatics"/>
            <person name="Doyle S."/>
        </authorList>
    </citation>
    <scope>NUCLEOTIDE SEQUENCE [LARGE SCALE GENOMIC DNA]</scope>
    <source>
        <strain evidence="2 3">NCTC10392</strain>
    </source>
</reference>
<organism evidence="2 3">
    <name type="scientific">Pseudomonas fluorescens</name>
    <dbReference type="NCBI Taxonomy" id="294"/>
    <lineage>
        <taxon>Bacteria</taxon>
        <taxon>Pseudomonadati</taxon>
        <taxon>Pseudomonadota</taxon>
        <taxon>Gammaproteobacteria</taxon>
        <taxon>Pseudomonadales</taxon>
        <taxon>Pseudomonadaceae</taxon>
        <taxon>Pseudomonas</taxon>
    </lineage>
</organism>
<proteinExistence type="predicted"/>
<dbReference type="RefSeq" id="WP_235205541.1">
    <property type="nucleotide sequence ID" value="NZ_CP008896.1"/>
</dbReference>
<dbReference type="InterPro" id="IPR008120">
    <property type="entry name" value="Dense_granule_Gra7_protein"/>
</dbReference>
<protein>
    <submittedName>
        <fullName evidence="2">Uncharacterized protein</fullName>
    </submittedName>
</protein>
<dbReference type="AlphaFoldDB" id="A0A379IA58"/>
<feature type="transmembrane region" description="Helical" evidence="1">
    <location>
        <begin position="381"/>
        <end position="404"/>
    </location>
</feature>
<feature type="transmembrane region" description="Helical" evidence="1">
    <location>
        <begin position="304"/>
        <end position="321"/>
    </location>
</feature>
<feature type="transmembrane region" description="Helical" evidence="1">
    <location>
        <begin position="265"/>
        <end position="283"/>
    </location>
</feature>
<dbReference type="Proteomes" id="UP000255125">
    <property type="component" value="Unassembled WGS sequence"/>
</dbReference>
<name>A0A379IA58_PSEFL</name>
<dbReference type="GO" id="GO:0005576">
    <property type="term" value="C:extracellular region"/>
    <property type="evidence" value="ECO:0007669"/>
    <property type="project" value="InterPro"/>
</dbReference>
<evidence type="ECO:0000313" key="2">
    <source>
        <dbReference type="EMBL" id="SUD29644.1"/>
    </source>
</evidence>
<keyword evidence="1" id="KW-0812">Transmembrane</keyword>
<evidence type="ECO:0000313" key="3">
    <source>
        <dbReference type="Proteomes" id="UP000255125"/>
    </source>
</evidence>
<feature type="transmembrane region" description="Helical" evidence="1">
    <location>
        <begin position="336"/>
        <end position="369"/>
    </location>
</feature>
<feature type="transmembrane region" description="Helical" evidence="1">
    <location>
        <begin position="196"/>
        <end position="216"/>
    </location>
</feature>
<sequence>MKLTRLLPLALLCELIALGTRTSAFSLIAALLFGLFFIRHWQSLMPYPRRLGLATLGLFALWLVKAPLDLPAAQRMSSAAAYYAAFIAGLGLMGCLVKRLPTLGEVHRVLLRGPRVLLYPRYVLAALGLGSILSFGMLNLMCSTLHSYLQPFAPDHLGRRDGQRGVLTAAIRGFALVPLVAPTSIVVAIITREVPSLAWTDLLPYGVIATVLLMFIGARSENRHLQTLVDKSPEVPVASLTPLALGTAVGIAAIVALASFSGLNITQASLMVVPLLVSAWLFLESPRKAYDELAEHLAGMRNEVFIFGCSALFGALFNQLVPLEQLVPLLGGASQVFWLQCVALLGVVGLALVGIAPIITLSMCAGLLAQLQVAGINPLGPAVSLVCAFSLAMLLSPFGPAVLILARTAGTSPWTIVLTWNGRFALIAIPLLLALSWVVQWLH</sequence>
<dbReference type="PRINTS" id="PR01747">
    <property type="entry name" value="DENSEGRNULE7"/>
</dbReference>
<feature type="transmembrane region" description="Helical" evidence="1">
    <location>
        <begin position="237"/>
        <end position="259"/>
    </location>
</feature>